<reference evidence="1 2" key="1">
    <citation type="journal article" date="2021" name="J. Hered.">
        <title>A chromosome-level genome assembly of the parasitoid wasp, Cotesia glomerata (Hymenoptera: Braconidae).</title>
        <authorList>
            <person name="Pinto B.J."/>
            <person name="Weis J.J."/>
            <person name="Gamble T."/>
            <person name="Ode P.J."/>
            <person name="Paul R."/>
            <person name="Zaspel J.M."/>
        </authorList>
    </citation>
    <scope>NUCLEOTIDE SEQUENCE [LARGE SCALE GENOMIC DNA]</scope>
    <source>
        <strain evidence="1">CgM1</strain>
    </source>
</reference>
<name>A0AAV7IBM5_COTGL</name>
<dbReference type="AlphaFoldDB" id="A0AAV7IBM5"/>
<evidence type="ECO:0000313" key="1">
    <source>
        <dbReference type="EMBL" id="KAH0549028.1"/>
    </source>
</evidence>
<evidence type="ECO:0000313" key="2">
    <source>
        <dbReference type="Proteomes" id="UP000826195"/>
    </source>
</evidence>
<accession>A0AAV7IBM5</accession>
<dbReference type="Proteomes" id="UP000826195">
    <property type="component" value="Unassembled WGS sequence"/>
</dbReference>
<gene>
    <name evidence="1" type="ORF">KQX54_005245</name>
</gene>
<protein>
    <submittedName>
        <fullName evidence="1">Uncharacterized protein</fullName>
    </submittedName>
</protein>
<proteinExistence type="predicted"/>
<comment type="caution">
    <text evidence="1">The sequence shown here is derived from an EMBL/GenBank/DDBJ whole genome shotgun (WGS) entry which is preliminary data.</text>
</comment>
<sequence>MDTNRRMEAHAQFVQSSSSLSLSLLTLASHENSPVSLNLDCLFSRVRRRGMEVGSWLPLRLIRYRTLSDCISS</sequence>
<dbReference type="EMBL" id="JAHXZJ010001864">
    <property type="protein sequence ID" value="KAH0549028.1"/>
    <property type="molecule type" value="Genomic_DNA"/>
</dbReference>
<keyword evidence="2" id="KW-1185">Reference proteome</keyword>
<organism evidence="1 2">
    <name type="scientific">Cotesia glomerata</name>
    <name type="common">Lepidopteran parasitic wasp</name>
    <name type="synonym">Apanteles glomeratus</name>
    <dbReference type="NCBI Taxonomy" id="32391"/>
    <lineage>
        <taxon>Eukaryota</taxon>
        <taxon>Metazoa</taxon>
        <taxon>Ecdysozoa</taxon>
        <taxon>Arthropoda</taxon>
        <taxon>Hexapoda</taxon>
        <taxon>Insecta</taxon>
        <taxon>Pterygota</taxon>
        <taxon>Neoptera</taxon>
        <taxon>Endopterygota</taxon>
        <taxon>Hymenoptera</taxon>
        <taxon>Apocrita</taxon>
        <taxon>Ichneumonoidea</taxon>
        <taxon>Braconidae</taxon>
        <taxon>Microgastrinae</taxon>
        <taxon>Cotesia</taxon>
    </lineage>
</organism>